<dbReference type="EMBL" id="NPKJ01000076">
    <property type="protein sequence ID" value="PAQ04549.1"/>
    <property type="molecule type" value="Genomic_DNA"/>
</dbReference>
<reference evidence="3 4" key="1">
    <citation type="submission" date="2017-08" db="EMBL/GenBank/DDBJ databases">
        <title>Mesorhizobium wenxinae sp. nov., a novel rhizobial species isolated from root nodules of chickpea (Cicer arietinum L.).</title>
        <authorList>
            <person name="Zhang J."/>
        </authorList>
    </citation>
    <scope>NUCLEOTIDE SEQUENCE [LARGE SCALE GENOMIC DNA]</scope>
    <source>
        <strain evidence="3 4">SDW018</strain>
    </source>
</reference>
<dbReference type="AlphaFoldDB" id="A0A271L8V3"/>
<sequence length="96" mass="10744">MATVEKVSVALPPELLDIVKSAVASGQYGSASEVIREALREWRLRQPLREAEAQRLRKAWTEGPESGPFAPFDIEDIKLKAHSRFSDAAEKIQRRG</sequence>
<comment type="caution">
    <text evidence="3">The sequence shown here is derived from an EMBL/GenBank/DDBJ whole genome shotgun (WGS) entry which is preliminary data.</text>
</comment>
<dbReference type="Proteomes" id="UP000216442">
    <property type="component" value="Unassembled WGS sequence"/>
</dbReference>
<name>A0A271L8V3_9HYPH</name>
<dbReference type="CDD" id="cd22231">
    <property type="entry name" value="RHH_NikR_HicB-like"/>
    <property type="match status" value="1"/>
</dbReference>
<dbReference type="Pfam" id="PF03693">
    <property type="entry name" value="ParD_antitoxin"/>
    <property type="match status" value="1"/>
</dbReference>
<evidence type="ECO:0000313" key="4">
    <source>
        <dbReference type="Proteomes" id="UP000216442"/>
    </source>
</evidence>
<evidence type="ECO:0000313" key="3">
    <source>
        <dbReference type="EMBL" id="PAQ04549.1"/>
    </source>
</evidence>
<dbReference type="PANTHER" id="PTHR36582:SF2">
    <property type="entry name" value="ANTITOXIN PARD"/>
    <property type="match status" value="1"/>
</dbReference>
<dbReference type="OrthoDB" id="291307at2"/>
<dbReference type="InterPro" id="IPR010985">
    <property type="entry name" value="Ribbon_hlx_hlx"/>
</dbReference>
<dbReference type="GO" id="GO:0006355">
    <property type="term" value="P:regulation of DNA-templated transcription"/>
    <property type="evidence" value="ECO:0007669"/>
    <property type="project" value="InterPro"/>
</dbReference>
<gene>
    <name evidence="3" type="ORF">CIT26_33505</name>
</gene>
<comment type="similarity">
    <text evidence="1">Belongs to the ParD antitoxin family.</text>
</comment>
<dbReference type="PANTHER" id="PTHR36582">
    <property type="entry name" value="ANTITOXIN PARD"/>
    <property type="match status" value="1"/>
</dbReference>
<evidence type="ECO:0000256" key="2">
    <source>
        <dbReference type="ARBA" id="ARBA00022649"/>
    </source>
</evidence>
<accession>A0A271L8V3</accession>
<dbReference type="Gene3D" id="6.10.10.120">
    <property type="entry name" value="Antitoxin ParD1-like"/>
    <property type="match status" value="1"/>
</dbReference>
<dbReference type="InterPro" id="IPR038296">
    <property type="entry name" value="ParD_sf"/>
</dbReference>
<evidence type="ECO:0000256" key="1">
    <source>
        <dbReference type="ARBA" id="ARBA00008580"/>
    </source>
</evidence>
<dbReference type="SUPFAM" id="SSF47598">
    <property type="entry name" value="Ribbon-helix-helix"/>
    <property type="match status" value="1"/>
</dbReference>
<keyword evidence="2" id="KW-1277">Toxin-antitoxin system</keyword>
<organism evidence="3 4">
    <name type="scientific">Mesorhizobium temperatum</name>
    <dbReference type="NCBI Taxonomy" id="241416"/>
    <lineage>
        <taxon>Bacteria</taxon>
        <taxon>Pseudomonadati</taxon>
        <taxon>Pseudomonadota</taxon>
        <taxon>Alphaproteobacteria</taxon>
        <taxon>Hyphomicrobiales</taxon>
        <taxon>Phyllobacteriaceae</taxon>
        <taxon>Mesorhizobium</taxon>
    </lineage>
</organism>
<proteinExistence type="inferred from homology"/>
<protein>
    <submittedName>
        <fullName evidence="3">CopG family transcriptional regulator</fullName>
    </submittedName>
</protein>
<keyword evidence="4" id="KW-1185">Reference proteome</keyword>
<dbReference type="InterPro" id="IPR022789">
    <property type="entry name" value="ParD"/>
</dbReference>
<dbReference type="NCBIfam" id="TIGR02606">
    <property type="entry name" value="antidote_CC2985"/>
    <property type="match status" value="1"/>
</dbReference>
<dbReference type="RefSeq" id="WP_095496582.1">
    <property type="nucleotide sequence ID" value="NZ_NPKJ01000076.1"/>
</dbReference>